<feature type="coiled-coil region" evidence="1">
    <location>
        <begin position="388"/>
        <end position="471"/>
    </location>
</feature>
<dbReference type="Gramene" id="Manes.08G038700.1.v8.1">
    <property type="protein sequence ID" value="Manes.08G038700.1.v8.1.CDS"/>
    <property type="gene ID" value="Manes.08G038700.v8.1"/>
</dbReference>
<proteinExistence type="predicted"/>
<feature type="compositionally biased region" description="Polar residues" evidence="2">
    <location>
        <begin position="64"/>
        <end position="74"/>
    </location>
</feature>
<keyword evidence="4" id="KW-1185">Reference proteome</keyword>
<accession>A0A2C9VFG7</accession>
<protein>
    <submittedName>
        <fullName evidence="3">Uncharacterized protein</fullName>
    </submittedName>
</protein>
<evidence type="ECO:0000313" key="3">
    <source>
        <dbReference type="EMBL" id="OAY43058.1"/>
    </source>
</evidence>
<reference evidence="4" key="1">
    <citation type="journal article" date="2016" name="Nat. Biotechnol.">
        <title>Sequencing wild and cultivated cassava and related species reveals extensive interspecific hybridization and genetic diversity.</title>
        <authorList>
            <person name="Bredeson J.V."/>
            <person name="Lyons J.B."/>
            <person name="Prochnik S.E."/>
            <person name="Wu G.A."/>
            <person name="Ha C.M."/>
            <person name="Edsinger-Gonzales E."/>
            <person name="Grimwood J."/>
            <person name="Schmutz J."/>
            <person name="Rabbi I.Y."/>
            <person name="Egesi C."/>
            <person name="Nauluvula P."/>
            <person name="Lebot V."/>
            <person name="Ndunguru J."/>
            <person name="Mkamilo G."/>
            <person name="Bart R.S."/>
            <person name="Setter T.L."/>
            <person name="Gleadow R.M."/>
            <person name="Kulakow P."/>
            <person name="Ferguson M.E."/>
            <person name="Rounsley S."/>
            <person name="Rokhsar D.S."/>
        </authorList>
    </citation>
    <scope>NUCLEOTIDE SEQUENCE [LARGE SCALE GENOMIC DNA]</scope>
    <source>
        <strain evidence="4">cv. AM560-2</strain>
    </source>
</reference>
<dbReference type="AlphaFoldDB" id="A0A2C9VFG7"/>
<feature type="region of interest" description="Disordered" evidence="2">
    <location>
        <begin position="1"/>
        <end position="25"/>
    </location>
</feature>
<name>A0A2C9VFG7_MANES</name>
<keyword evidence="1" id="KW-0175">Coiled coil</keyword>
<sequence length="495" mass="55410">MEINTDAVILLTSSEDDEAANDDKEKRIAEHSDIHGFEYLKDIIEARASMRRKKRKKKNKKKCNQNAAFQSQDQVRVDSATEEQQSGQAKAMEIKEVTETESVFPPGNAVSQEITKGEMQADVSEAVKTTIVPETKSDSISRQNSRQKIFEQLVHEITIPTLQVTLSPSRKEEIKSLKEIVSSPILEVSPSPLHEKASTIQTTTPIIDASEPLAEAGQPQTMTSNQQASKRRRLTFPKIRPLPVAQTPPNALPSNTTESSISAQKFSNMQMLSKNLLAELSSRAKILNSPLNNECTVSVVLGSDILQQQRKVMATFLNMSLEDIYHAEAFDNVERTALGLIQLTSNPLERSNLEDVISLLAQFKEDVPNAVSLAEAARAQRTSLPEKTKILDTKLDQYQEQLGSLEAEFSKLESAAAEIDAQIQLLITKKEELLLQRNSVALNLEKTNQEASRALEEWRSLEKEIKEADDNWVRADQMLVQYNGDWKHFGKNFSL</sequence>
<organism evidence="3 4">
    <name type="scientific">Manihot esculenta</name>
    <name type="common">Cassava</name>
    <name type="synonym">Jatropha manihot</name>
    <dbReference type="NCBI Taxonomy" id="3983"/>
    <lineage>
        <taxon>Eukaryota</taxon>
        <taxon>Viridiplantae</taxon>
        <taxon>Streptophyta</taxon>
        <taxon>Embryophyta</taxon>
        <taxon>Tracheophyta</taxon>
        <taxon>Spermatophyta</taxon>
        <taxon>Magnoliopsida</taxon>
        <taxon>eudicotyledons</taxon>
        <taxon>Gunneridae</taxon>
        <taxon>Pentapetalae</taxon>
        <taxon>rosids</taxon>
        <taxon>fabids</taxon>
        <taxon>Malpighiales</taxon>
        <taxon>Euphorbiaceae</taxon>
        <taxon>Crotonoideae</taxon>
        <taxon>Manihoteae</taxon>
        <taxon>Manihot</taxon>
    </lineage>
</organism>
<comment type="caution">
    <text evidence="3">The sequence shown here is derived from an EMBL/GenBank/DDBJ whole genome shotgun (WGS) entry which is preliminary data.</text>
</comment>
<dbReference type="EMBL" id="CM004394">
    <property type="protein sequence ID" value="OAY43058.1"/>
    <property type="molecule type" value="Genomic_DNA"/>
</dbReference>
<evidence type="ECO:0000256" key="1">
    <source>
        <dbReference type="SAM" id="Coils"/>
    </source>
</evidence>
<gene>
    <name evidence="3" type="ORF">MANES_08G038700v8</name>
</gene>
<evidence type="ECO:0000313" key="4">
    <source>
        <dbReference type="Proteomes" id="UP000091857"/>
    </source>
</evidence>
<feature type="region of interest" description="Disordered" evidence="2">
    <location>
        <begin position="50"/>
        <end position="90"/>
    </location>
</feature>
<dbReference type="Proteomes" id="UP000091857">
    <property type="component" value="Chromosome 8"/>
</dbReference>
<evidence type="ECO:0000256" key="2">
    <source>
        <dbReference type="SAM" id="MobiDB-lite"/>
    </source>
</evidence>
<feature type="compositionally biased region" description="Basic residues" evidence="2">
    <location>
        <begin position="50"/>
        <end position="63"/>
    </location>
</feature>
<dbReference type="OrthoDB" id="837339at2759"/>